<gene>
    <name evidence="1" type="ORF">Tci_061952</name>
</gene>
<organism evidence="1">
    <name type="scientific">Tanacetum cinerariifolium</name>
    <name type="common">Dalmatian daisy</name>
    <name type="synonym">Chrysanthemum cinerariifolium</name>
    <dbReference type="NCBI Taxonomy" id="118510"/>
    <lineage>
        <taxon>Eukaryota</taxon>
        <taxon>Viridiplantae</taxon>
        <taxon>Streptophyta</taxon>
        <taxon>Embryophyta</taxon>
        <taxon>Tracheophyta</taxon>
        <taxon>Spermatophyta</taxon>
        <taxon>Magnoliopsida</taxon>
        <taxon>eudicotyledons</taxon>
        <taxon>Gunneridae</taxon>
        <taxon>Pentapetalae</taxon>
        <taxon>asterids</taxon>
        <taxon>campanulids</taxon>
        <taxon>Asterales</taxon>
        <taxon>Asteraceae</taxon>
        <taxon>Asteroideae</taxon>
        <taxon>Anthemideae</taxon>
        <taxon>Anthemidinae</taxon>
        <taxon>Tanacetum</taxon>
    </lineage>
</organism>
<comment type="caution">
    <text evidence="1">The sequence shown here is derived from an EMBL/GenBank/DDBJ whole genome shotgun (WGS) entry which is preliminary data.</text>
</comment>
<name>A0A6L2NZF6_TANCI</name>
<protein>
    <submittedName>
        <fullName evidence="1">Uncharacterized protein</fullName>
    </submittedName>
</protein>
<sequence>MRLQSLIDRSKVIITEDTIRKALHSDDAAGGCIQIEGKITELDVDEDVTLEEVDVEVTMDADVQGRLEESQAKCSKEKEGVIIQEPEETATASVIVHSKAKSKDKGKVKRKEKQDDTVMRYQALKRKPVIESQARKNMMIYLKNMAGFKMDFFRGMTYNEIRPIFEKHYNLNQAFLERVKEEIVANDDDDVYTKATPLALKVHVVDYQIHHEHNKPYYKIIRADGTHQLFLSFITLLKNFNKEDLEMLWKLVQERFQSSEPKNFLDDFLLNTLKIMFKKPNVEAII</sequence>
<evidence type="ECO:0000313" key="1">
    <source>
        <dbReference type="EMBL" id="GEU89974.1"/>
    </source>
</evidence>
<dbReference type="AlphaFoldDB" id="A0A6L2NZF6"/>
<accession>A0A6L2NZF6</accession>
<proteinExistence type="predicted"/>
<dbReference type="EMBL" id="BKCJ010010081">
    <property type="protein sequence ID" value="GEU89974.1"/>
    <property type="molecule type" value="Genomic_DNA"/>
</dbReference>
<reference evidence="1" key="1">
    <citation type="journal article" date="2019" name="Sci. Rep.">
        <title>Draft genome of Tanacetum cinerariifolium, the natural source of mosquito coil.</title>
        <authorList>
            <person name="Yamashiro T."/>
            <person name="Shiraishi A."/>
            <person name="Satake H."/>
            <person name="Nakayama K."/>
        </authorList>
    </citation>
    <scope>NUCLEOTIDE SEQUENCE</scope>
</reference>